<keyword evidence="9" id="KW-1185">Reference proteome</keyword>
<evidence type="ECO:0000256" key="1">
    <source>
        <dbReference type="ARBA" id="ARBA00022490"/>
    </source>
</evidence>
<dbReference type="PROSITE" id="PS00092">
    <property type="entry name" value="N6_MTASE"/>
    <property type="match status" value="1"/>
</dbReference>
<dbReference type="InterPro" id="IPR050210">
    <property type="entry name" value="tRNA_Adenine-N(6)_MTase"/>
</dbReference>
<accession>F8N5B3</accession>
<keyword evidence="4 6" id="KW-0949">S-adenosyl-L-methionine</keyword>
<dbReference type="eggNOG" id="COG4123">
    <property type="taxonomic scope" value="Bacteria"/>
</dbReference>
<dbReference type="GO" id="GO:0016430">
    <property type="term" value="F:tRNA (adenine-N6)-methyltransferase activity"/>
    <property type="evidence" value="ECO:0007669"/>
    <property type="project" value="UniProtKB-UniRule"/>
</dbReference>
<evidence type="ECO:0000256" key="5">
    <source>
        <dbReference type="ARBA" id="ARBA00022694"/>
    </source>
</evidence>
<dbReference type="HAMAP" id="MF_01872">
    <property type="entry name" value="tRNA_methyltr_YfiC"/>
    <property type="match status" value="1"/>
</dbReference>
<dbReference type="RefSeq" id="WP_007574444.1">
    <property type="nucleotide sequence ID" value="NZ_BPTS01000001.1"/>
</dbReference>
<name>F8N5B3_9BACT</name>
<dbReference type="PANTHER" id="PTHR47739:SF1">
    <property type="entry name" value="TRNA1(VAL) (ADENINE(37)-N6)-METHYLTRANSFERASE"/>
    <property type="match status" value="1"/>
</dbReference>
<dbReference type="HOGENOM" id="CLU_061983_0_0_10"/>
<dbReference type="EMBL" id="GL945017">
    <property type="protein sequence ID" value="EGN57078.1"/>
    <property type="molecule type" value="Genomic_DNA"/>
</dbReference>
<evidence type="ECO:0000313" key="9">
    <source>
        <dbReference type="Proteomes" id="UP000002772"/>
    </source>
</evidence>
<sequence length="232" mass="26064">MDNAFRFKHFTVSHDRCAMKVGTDGVLLGAWARGGHHILDIGAGTGLVALMMAQRFPQAVVDAVEMDNEAAEQAKENAARSPFEGRVRVYGAALQLFSPLEPYNAIVTNPPFFAHSLSSPDRGRRMARQADSLPFADIFSFSATHLLPDGELSAIIPTDFLAEFSQEAYLRGMFLARQYDVKTVARKPARRCLVAFSPSRPQELDRREVMLQEADGTRSMWYQRLTEDFYLW</sequence>
<gene>
    <name evidence="8" type="ORF">Premu_1672</name>
</gene>
<dbReference type="GO" id="GO:0032259">
    <property type="term" value="P:methylation"/>
    <property type="evidence" value="ECO:0007669"/>
    <property type="project" value="UniProtKB-KW"/>
</dbReference>
<dbReference type="InterPro" id="IPR022882">
    <property type="entry name" value="tRNA_adenine-N6_MeTrfase"/>
</dbReference>
<dbReference type="OrthoDB" id="5383291at2"/>
<comment type="function">
    <text evidence="6">Specifically methylates the adenine in position 37 of tRNA(1)(Val) (anticodon cmo5UAC).</text>
</comment>
<dbReference type="Pfam" id="PF05175">
    <property type="entry name" value="MTS"/>
    <property type="match status" value="1"/>
</dbReference>
<evidence type="ECO:0000259" key="7">
    <source>
        <dbReference type="Pfam" id="PF05175"/>
    </source>
</evidence>
<keyword evidence="2 6" id="KW-0489">Methyltransferase</keyword>
<dbReference type="InterPro" id="IPR002052">
    <property type="entry name" value="DNA_methylase_N6_adenine_CS"/>
</dbReference>
<dbReference type="STRING" id="688246.Premu_1672"/>
<dbReference type="AlphaFoldDB" id="F8N5B3"/>
<dbReference type="PANTHER" id="PTHR47739">
    <property type="entry name" value="TRNA1(VAL) (ADENINE(37)-N6)-METHYLTRANSFERASE"/>
    <property type="match status" value="1"/>
</dbReference>
<dbReference type="InterPro" id="IPR029063">
    <property type="entry name" value="SAM-dependent_MTases_sf"/>
</dbReference>
<dbReference type="Proteomes" id="UP000002772">
    <property type="component" value="Unassembled WGS sequence"/>
</dbReference>
<feature type="domain" description="Methyltransferase small" evidence="7">
    <location>
        <begin position="35"/>
        <end position="131"/>
    </location>
</feature>
<evidence type="ECO:0000256" key="6">
    <source>
        <dbReference type="HAMAP-Rule" id="MF_01872"/>
    </source>
</evidence>
<comment type="subcellular location">
    <subcellularLocation>
        <location evidence="6">Cytoplasm</location>
    </subcellularLocation>
</comment>
<proteinExistence type="inferred from homology"/>
<dbReference type="Gene3D" id="3.40.50.150">
    <property type="entry name" value="Vaccinia Virus protein VP39"/>
    <property type="match status" value="1"/>
</dbReference>
<evidence type="ECO:0000256" key="4">
    <source>
        <dbReference type="ARBA" id="ARBA00022691"/>
    </source>
</evidence>
<keyword evidence="3 6" id="KW-0808">Transferase</keyword>
<dbReference type="GO" id="GO:0005737">
    <property type="term" value="C:cytoplasm"/>
    <property type="evidence" value="ECO:0007669"/>
    <property type="project" value="UniProtKB-SubCell"/>
</dbReference>
<keyword evidence="5 6" id="KW-0819">tRNA processing</keyword>
<evidence type="ECO:0000256" key="3">
    <source>
        <dbReference type="ARBA" id="ARBA00022679"/>
    </source>
</evidence>
<comment type="similarity">
    <text evidence="6">Belongs to the methyltransferase superfamily. tRNA (adenine-N(6)-)-methyltransferase family.</text>
</comment>
<dbReference type="GO" id="GO:0008033">
    <property type="term" value="P:tRNA processing"/>
    <property type="evidence" value="ECO:0007669"/>
    <property type="project" value="UniProtKB-UniRule"/>
</dbReference>
<organism evidence="8 9">
    <name type="scientific">Hallella multisaccharivorax DSM 17128</name>
    <dbReference type="NCBI Taxonomy" id="688246"/>
    <lineage>
        <taxon>Bacteria</taxon>
        <taxon>Pseudomonadati</taxon>
        <taxon>Bacteroidota</taxon>
        <taxon>Bacteroidia</taxon>
        <taxon>Bacteroidales</taxon>
        <taxon>Prevotellaceae</taxon>
        <taxon>Hallella</taxon>
    </lineage>
</organism>
<evidence type="ECO:0000313" key="8">
    <source>
        <dbReference type="EMBL" id="EGN57078.1"/>
    </source>
</evidence>
<reference evidence="9" key="1">
    <citation type="journal article" date="2011" name="Stand. Genomic Sci.">
        <title>Non-contiguous finished genome sequence of the opportunistic oral pathogen Prevotella multisaccharivorax type strain (PPPA20).</title>
        <authorList>
            <person name="Pati A."/>
            <person name="Gronow S."/>
            <person name="Lu M."/>
            <person name="Lapidus A."/>
            <person name="Nolan M."/>
            <person name="Lucas S."/>
            <person name="Hammon N."/>
            <person name="Deshpande S."/>
            <person name="Cheng J.F."/>
            <person name="Tapia R."/>
            <person name="Han C."/>
            <person name="Goodwin L."/>
            <person name="Pitluck S."/>
            <person name="Liolios K."/>
            <person name="Pagani I."/>
            <person name="Mavromatis K."/>
            <person name="Mikhailova N."/>
            <person name="Huntemann M."/>
            <person name="Chen A."/>
            <person name="Palaniappan K."/>
            <person name="Land M."/>
            <person name="Hauser L."/>
            <person name="Detter J.C."/>
            <person name="Brambilla E.M."/>
            <person name="Rohde M."/>
            <person name="Goker M."/>
            <person name="Woyke T."/>
            <person name="Bristow J."/>
            <person name="Eisen J.A."/>
            <person name="Markowitz V."/>
            <person name="Hugenholtz P."/>
            <person name="Kyrpides N.C."/>
            <person name="Klenk H.P."/>
            <person name="Ivanova N."/>
        </authorList>
    </citation>
    <scope>NUCLEOTIDE SEQUENCE [LARGE SCALE GENOMIC DNA]</scope>
    <source>
        <strain evidence="9">DSM 17128</strain>
    </source>
</reference>
<evidence type="ECO:0000256" key="2">
    <source>
        <dbReference type="ARBA" id="ARBA00022603"/>
    </source>
</evidence>
<dbReference type="EC" id="2.1.1.223" evidence="6"/>
<dbReference type="SUPFAM" id="SSF53335">
    <property type="entry name" value="S-adenosyl-L-methionine-dependent methyltransferases"/>
    <property type="match status" value="1"/>
</dbReference>
<dbReference type="GO" id="GO:0003676">
    <property type="term" value="F:nucleic acid binding"/>
    <property type="evidence" value="ECO:0007669"/>
    <property type="project" value="InterPro"/>
</dbReference>
<protein>
    <recommendedName>
        <fullName evidence="6">tRNA1(Val) (adenine(37)-N6)-methyltransferase</fullName>
        <ecNumber evidence="6">2.1.1.223</ecNumber>
    </recommendedName>
    <alternativeName>
        <fullName evidence="6">tRNA m6A37 methyltransferase</fullName>
    </alternativeName>
</protein>
<dbReference type="CDD" id="cd02440">
    <property type="entry name" value="AdoMet_MTases"/>
    <property type="match status" value="1"/>
</dbReference>
<comment type="catalytic activity">
    <reaction evidence="6">
        <text>adenosine(37) in tRNA1(Val) + S-adenosyl-L-methionine = N(6)-methyladenosine(37) in tRNA1(Val) + S-adenosyl-L-homocysteine + H(+)</text>
        <dbReference type="Rhea" id="RHEA:43160"/>
        <dbReference type="Rhea" id="RHEA-COMP:10369"/>
        <dbReference type="Rhea" id="RHEA-COMP:10370"/>
        <dbReference type="ChEBI" id="CHEBI:15378"/>
        <dbReference type="ChEBI" id="CHEBI:57856"/>
        <dbReference type="ChEBI" id="CHEBI:59789"/>
        <dbReference type="ChEBI" id="CHEBI:74411"/>
        <dbReference type="ChEBI" id="CHEBI:74449"/>
        <dbReference type="EC" id="2.1.1.223"/>
    </reaction>
</comment>
<keyword evidence="1 6" id="KW-0963">Cytoplasm</keyword>
<dbReference type="InterPro" id="IPR007848">
    <property type="entry name" value="Small_mtfrase_dom"/>
</dbReference>